<evidence type="ECO:0000313" key="3">
    <source>
        <dbReference type="EMBL" id="RHD04994.1"/>
    </source>
</evidence>
<dbReference type="AlphaFoldDB" id="A0A396AI02"/>
<keyword evidence="1" id="KW-1133">Transmembrane helix</keyword>
<evidence type="ECO:0000256" key="1">
    <source>
        <dbReference type="SAM" id="Phobius"/>
    </source>
</evidence>
<dbReference type="Proteomes" id="UP000266391">
    <property type="component" value="Unassembled WGS sequence"/>
</dbReference>
<proteinExistence type="predicted"/>
<evidence type="ECO:0000313" key="2">
    <source>
        <dbReference type="EMBL" id="RHA90680.1"/>
    </source>
</evidence>
<feature type="transmembrane region" description="Helical" evidence="1">
    <location>
        <begin position="32"/>
        <end position="53"/>
    </location>
</feature>
<comment type="caution">
    <text evidence="3">The sequence shown here is derived from an EMBL/GenBank/DDBJ whole genome shotgun (WGS) entry which is preliminary data.</text>
</comment>
<dbReference type="PANTHER" id="PTHR40076:SF1">
    <property type="entry name" value="MEMBRANE PROTEIN"/>
    <property type="match status" value="1"/>
</dbReference>
<keyword evidence="1" id="KW-0812">Transmembrane</keyword>
<reference evidence="4 5" key="1">
    <citation type="submission" date="2018-08" db="EMBL/GenBank/DDBJ databases">
        <title>A genome reference for cultivated species of the human gut microbiota.</title>
        <authorList>
            <person name="Zou Y."/>
            <person name="Xue W."/>
            <person name="Luo G."/>
        </authorList>
    </citation>
    <scope>NUCLEOTIDE SEQUENCE [LARGE SCALE GENOMIC DNA]</scope>
    <source>
        <strain evidence="3 4">AM32-8LB</strain>
        <strain evidence="2 5">AM42-1AC</strain>
    </source>
</reference>
<dbReference type="InterPro" id="IPR010380">
    <property type="entry name" value="DUF975"/>
</dbReference>
<organism evidence="3 4">
    <name type="scientific">Roseburia inulinivorans</name>
    <dbReference type="NCBI Taxonomy" id="360807"/>
    <lineage>
        <taxon>Bacteria</taxon>
        <taxon>Bacillati</taxon>
        <taxon>Bacillota</taxon>
        <taxon>Clostridia</taxon>
        <taxon>Lachnospirales</taxon>
        <taxon>Lachnospiraceae</taxon>
        <taxon>Roseburia</taxon>
    </lineage>
</organism>
<dbReference type="EMBL" id="QSIQ01000004">
    <property type="protein sequence ID" value="RHD04994.1"/>
    <property type="molecule type" value="Genomic_DNA"/>
</dbReference>
<feature type="transmembrane region" description="Helical" evidence="1">
    <location>
        <begin position="141"/>
        <end position="164"/>
    </location>
</feature>
<sequence>MDNELIFRRKRREIMLRAADYRERARASLSGNWGMAVLVCFVGALLGGIQSVIPVTANYQYGEGMSVQIFGINMSLNQLPAEMLGILAVMMSILSIYALAQFVIGGVVELGMCAYFSKRALGENADIKDEFAYFQYFGKALGLRIVTSIFIFLWTMLFIIPGLIATYRYAMAPYIMAEHPEMGIMEAIEASKQMMDGNKWSLFCLDFSFIGWMILSACTFGIGDLFLNPYTHMATAHFYLNLSRGSSGNFNSDGMM</sequence>
<feature type="transmembrane region" description="Helical" evidence="1">
    <location>
        <begin position="83"/>
        <end position="108"/>
    </location>
</feature>
<evidence type="ECO:0000313" key="5">
    <source>
        <dbReference type="Proteomes" id="UP000283492"/>
    </source>
</evidence>
<dbReference type="Proteomes" id="UP000283492">
    <property type="component" value="Unassembled WGS sequence"/>
</dbReference>
<dbReference type="OrthoDB" id="9784844at2"/>
<evidence type="ECO:0000313" key="4">
    <source>
        <dbReference type="Proteomes" id="UP000266391"/>
    </source>
</evidence>
<dbReference type="EMBL" id="QSFX01000004">
    <property type="protein sequence ID" value="RHA90680.1"/>
    <property type="molecule type" value="Genomic_DNA"/>
</dbReference>
<dbReference type="PANTHER" id="PTHR40076">
    <property type="entry name" value="MEMBRANE PROTEIN-RELATED"/>
    <property type="match status" value="1"/>
</dbReference>
<name>A0A396AI02_9FIRM</name>
<gene>
    <name evidence="3" type="ORF">DW813_04025</name>
    <name evidence="2" type="ORF">DW914_03760</name>
</gene>
<feature type="transmembrane region" description="Helical" evidence="1">
    <location>
        <begin position="200"/>
        <end position="227"/>
    </location>
</feature>
<accession>A0A396AI02</accession>
<dbReference type="Pfam" id="PF06161">
    <property type="entry name" value="DUF975"/>
    <property type="match status" value="1"/>
</dbReference>
<keyword evidence="1" id="KW-0472">Membrane</keyword>
<protein>
    <submittedName>
        <fullName evidence="3">DUF975 family protein</fullName>
    </submittedName>
</protein>